<evidence type="ECO:0000256" key="4">
    <source>
        <dbReference type="ARBA" id="ARBA00023033"/>
    </source>
</evidence>
<proteinExistence type="predicted"/>
<organism evidence="6 7">
    <name type="scientific">Nocardia aurea</name>
    <dbReference type="NCBI Taxonomy" id="2144174"/>
    <lineage>
        <taxon>Bacteria</taxon>
        <taxon>Bacillati</taxon>
        <taxon>Actinomycetota</taxon>
        <taxon>Actinomycetes</taxon>
        <taxon>Mycobacteriales</taxon>
        <taxon>Nocardiaceae</taxon>
        <taxon>Nocardia</taxon>
    </lineage>
</organism>
<evidence type="ECO:0000256" key="2">
    <source>
        <dbReference type="ARBA" id="ARBA00022643"/>
    </source>
</evidence>
<name>A0ABV3FR25_9NOCA</name>
<evidence type="ECO:0000259" key="5">
    <source>
        <dbReference type="Pfam" id="PF00296"/>
    </source>
</evidence>
<keyword evidence="7" id="KW-1185">Reference proteome</keyword>
<gene>
    <name evidence="6" type="ORF">AB0I48_09940</name>
</gene>
<dbReference type="InterPro" id="IPR036661">
    <property type="entry name" value="Luciferase-like_sf"/>
</dbReference>
<keyword evidence="3" id="KW-0560">Oxidoreductase</keyword>
<keyword evidence="1" id="KW-0285">Flavoprotein</keyword>
<dbReference type="SUPFAM" id="SSF51679">
    <property type="entry name" value="Bacterial luciferase-like"/>
    <property type="match status" value="1"/>
</dbReference>
<dbReference type="RefSeq" id="WP_357781974.1">
    <property type="nucleotide sequence ID" value="NZ_JBFAKC010000004.1"/>
</dbReference>
<accession>A0ABV3FR25</accession>
<dbReference type="Proteomes" id="UP001551695">
    <property type="component" value="Unassembled WGS sequence"/>
</dbReference>
<evidence type="ECO:0000256" key="3">
    <source>
        <dbReference type="ARBA" id="ARBA00023002"/>
    </source>
</evidence>
<comment type="caution">
    <text evidence="6">The sequence shown here is derived from an EMBL/GenBank/DDBJ whole genome shotgun (WGS) entry which is preliminary data.</text>
</comment>
<evidence type="ECO:0000313" key="7">
    <source>
        <dbReference type="Proteomes" id="UP001551695"/>
    </source>
</evidence>
<sequence>MAVVIGVEIPDGQLAQLAAAGFDRVPESIDAAGVGYVVLGADRADGIPGASLSPTIVATVFGRRTAGLGIVAAASPQRDHPFNVARRLASLDHLTHGRAGWLALRQDRAAALGLDGRGGWAPGPSDAPRLADAVAAARALWRTWPIESLRTGDIGVPDTTPVRYADHTGFFSTTGPLNVPTTPQGEPVVWWRYEPGDDPRDVASADIVIVAPEQLAAVAELPESVRVHVRLDRSDPGLRSRITESATDPRVHGVLVRTDLFDLRGFLTGPLTALARSGIVRLRADHEGIRSGTTRPGAHPILREHLRTPRRVEPDLSRHRPVFAGS</sequence>
<dbReference type="Gene3D" id="3.20.20.30">
    <property type="entry name" value="Luciferase-like domain"/>
    <property type="match status" value="1"/>
</dbReference>
<dbReference type="EMBL" id="JBFAKC010000004">
    <property type="protein sequence ID" value="MEV0707873.1"/>
    <property type="molecule type" value="Genomic_DNA"/>
</dbReference>
<reference evidence="6 7" key="1">
    <citation type="submission" date="2024-06" db="EMBL/GenBank/DDBJ databases">
        <title>The Natural Products Discovery Center: Release of the First 8490 Sequenced Strains for Exploring Actinobacteria Biosynthetic Diversity.</title>
        <authorList>
            <person name="Kalkreuter E."/>
            <person name="Kautsar S.A."/>
            <person name="Yang D."/>
            <person name="Bader C.D."/>
            <person name="Teijaro C.N."/>
            <person name="Fluegel L."/>
            <person name="Davis C.M."/>
            <person name="Simpson J.R."/>
            <person name="Lauterbach L."/>
            <person name="Steele A.D."/>
            <person name="Gui C."/>
            <person name="Meng S."/>
            <person name="Li G."/>
            <person name="Viehrig K."/>
            <person name="Ye F."/>
            <person name="Su P."/>
            <person name="Kiefer A.F."/>
            <person name="Nichols A."/>
            <person name="Cepeda A.J."/>
            <person name="Yan W."/>
            <person name="Fan B."/>
            <person name="Jiang Y."/>
            <person name="Adhikari A."/>
            <person name="Zheng C.-J."/>
            <person name="Schuster L."/>
            <person name="Cowan T.M."/>
            <person name="Smanski M.J."/>
            <person name="Chevrette M.G."/>
            <person name="De Carvalho L.P.S."/>
            <person name="Shen B."/>
        </authorList>
    </citation>
    <scope>NUCLEOTIDE SEQUENCE [LARGE SCALE GENOMIC DNA]</scope>
    <source>
        <strain evidence="6 7">NPDC050403</strain>
    </source>
</reference>
<dbReference type="InterPro" id="IPR011251">
    <property type="entry name" value="Luciferase-like_dom"/>
</dbReference>
<dbReference type="PANTHER" id="PTHR30011">
    <property type="entry name" value="ALKANESULFONATE MONOOXYGENASE-RELATED"/>
    <property type="match status" value="1"/>
</dbReference>
<evidence type="ECO:0000313" key="6">
    <source>
        <dbReference type="EMBL" id="MEV0707873.1"/>
    </source>
</evidence>
<dbReference type="InterPro" id="IPR051260">
    <property type="entry name" value="Diverse_substr_monoxygenases"/>
</dbReference>
<dbReference type="Pfam" id="PF00296">
    <property type="entry name" value="Bac_luciferase"/>
    <property type="match status" value="1"/>
</dbReference>
<keyword evidence="2" id="KW-0288">FMN</keyword>
<feature type="domain" description="Luciferase-like" evidence="5">
    <location>
        <begin position="29"/>
        <end position="227"/>
    </location>
</feature>
<dbReference type="PANTHER" id="PTHR30011:SF16">
    <property type="entry name" value="C2H2 FINGER DOMAIN TRANSCRIPTION FACTOR (EUROFUNG)-RELATED"/>
    <property type="match status" value="1"/>
</dbReference>
<keyword evidence="4" id="KW-0503">Monooxygenase</keyword>
<evidence type="ECO:0000256" key="1">
    <source>
        <dbReference type="ARBA" id="ARBA00022630"/>
    </source>
</evidence>
<protein>
    <submittedName>
        <fullName evidence="6">LLM class flavin-dependent oxidoreductase</fullName>
    </submittedName>
</protein>